<feature type="compositionally biased region" description="Polar residues" evidence="1">
    <location>
        <begin position="19"/>
        <end position="33"/>
    </location>
</feature>
<feature type="compositionally biased region" description="Basic and acidic residues" evidence="1">
    <location>
        <begin position="1"/>
        <end position="15"/>
    </location>
</feature>
<dbReference type="RefSeq" id="XP_010255330.1">
    <property type="nucleotide sequence ID" value="XM_010257028.2"/>
</dbReference>
<gene>
    <name evidence="3" type="primary">LOC104596042</name>
</gene>
<sequence>MGQREKLQQQWEFRRRGSQFDSSDNEAVSNSSDEPLIKKHRLISDWIPPKINEVGSFSGFQPKGRYTSGTAIHFKSEKANKMRTGSSKKGDDPVYREAKGRPSYEEDDCKNNCDVQDDATLNDTRILMKSILEELKVARENLFVWMREEMHKVMVDDDDAPVPNARAGNHQQEMIKEQSLKSFESESDVQYYSGKALMGSVKRKRTVKPHKGHQVPEDQDFHKAIGSVDAIKTKRERFTSSAEGILILSGSSDQDGYKNSALEHAMPETCVENQRFESSSCNYSQPRVIGDKIATNTGNASETPLNSSMQPRGLLGFQQEDFGHFVHIDSQDFGYIDQNKLNLASRFGAGFPIPLHHDLDGAFKTDAQPMQTPSHVHNDISDMSMNGGSMRNHGVSGLCMHNNLRSHLNCDADADALTQGYLVPRSQREFGYT</sequence>
<feature type="region of interest" description="Disordered" evidence="1">
    <location>
        <begin position="1"/>
        <end position="34"/>
    </location>
</feature>
<feature type="compositionally biased region" description="Basic and acidic residues" evidence="1">
    <location>
        <begin position="88"/>
        <end position="104"/>
    </location>
</feature>
<dbReference type="AlphaFoldDB" id="A0A1U7ZTB8"/>
<proteinExistence type="predicted"/>
<evidence type="ECO:0000256" key="1">
    <source>
        <dbReference type="SAM" id="MobiDB-lite"/>
    </source>
</evidence>
<dbReference type="eggNOG" id="ENOG502S4F3">
    <property type="taxonomic scope" value="Eukaryota"/>
</dbReference>
<evidence type="ECO:0000313" key="3">
    <source>
        <dbReference type="RefSeq" id="XP_010255330.1"/>
    </source>
</evidence>
<dbReference type="Proteomes" id="UP000189703">
    <property type="component" value="Unplaced"/>
</dbReference>
<dbReference type="OrthoDB" id="1920267at2759"/>
<evidence type="ECO:0000313" key="2">
    <source>
        <dbReference type="Proteomes" id="UP000189703"/>
    </source>
</evidence>
<reference evidence="3" key="1">
    <citation type="submission" date="2025-08" db="UniProtKB">
        <authorList>
            <consortium name="RefSeq"/>
        </authorList>
    </citation>
    <scope>IDENTIFICATION</scope>
</reference>
<name>A0A1U7ZTB8_NELNU</name>
<dbReference type="InParanoid" id="A0A1U7ZTB8"/>
<dbReference type="GeneID" id="104596042"/>
<accession>A0A1U7ZTB8</accession>
<protein>
    <submittedName>
        <fullName evidence="3">Uncharacterized protein LOC104596042</fullName>
    </submittedName>
</protein>
<dbReference type="OMA" id="KFQQRWE"/>
<feature type="region of interest" description="Disordered" evidence="1">
    <location>
        <begin position="77"/>
        <end position="109"/>
    </location>
</feature>
<keyword evidence="2" id="KW-1185">Reference proteome</keyword>
<dbReference type="KEGG" id="nnu:104596042"/>
<organism evidence="2 3">
    <name type="scientific">Nelumbo nucifera</name>
    <name type="common">Sacred lotus</name>
    <dbReference type="NCBI Taxonomy" id="4432"/>
    <lineage>
        <taxon>Eukaryota</taxon>
        <taxon>Viridiplantae</taxon>
        <taxon>Streptophyta</taxon>
        <taxon>Embryophyta</taxon>
        <taxon>Tracheophyta</taxon>
        <taxon>Spermatophyta</taxon>
        <taxon>Magnoliopsida</taxon>
        <taxon>Proteales</taxon>
        <taxon>Nelumbonaceae</taxon>
        <taxon>Nelumbo</taxon>
    </lineage>
</organism>